<evidence type="ECO:0000256" key="2">
    <source>
        <dbReference type="ARBA" id="ARBA00022729"/>
    </source>
</evidence>
<dbReference type="PANTHER" id="PTHR36504:SF1">
    <property type="entry name" value="LIPOPOLYSACCHARIDE EXPORT SYSTEM PROTEIN LPTA"/>
    <property type="match status" value="1"/>
</dbReference>
<dbReference type="Proteomes" id="UP000593910">
    <property type="component" value="Chromosome"/>
</dbReference>
<evidence type="ECO:0000256" key="3">
    <source>
        <dbReference type="ARBA" id="ARBA00022764"/>
    </source>
</evidence>
<organism evidence="5 6">
    <name type="scientific">Sulfurimonas marina</name>
    <dbReference type="NCBI Taxonomy" id="2590551"/>
    <lineage>
        <taxon>Bacteria</taxon>
        <taxon>Pseudomonadati</taxon>
        <taxon>Campylobacterota</taxon>
        <taxon>Epsilonproteobacteria</taxon>
        <taxon>Campylobacterales</taxon>
        <taxon>Sulfurimonadaceae</taxon>
        <taxon>Sulfurimonas</taxon>
    </lineage>
</organism>
<dbReference type="KEGG" id="smax:FJR03_05750"/>
<dbReference type="GO" id="GO:0015920">
    <property type="term" value="P:lipopolysaccharide transport"/>
    <property type="evidence" value="ECO:0007669"/>
    <property type="project" value="InterPro"/>
</dbReference>
<name>A0A7M1AV04_9BACT</name>
<evidence type="ECO:0000313" key="6">
    <source>
        <dbReference type="Proteomes" id="UP000593910"/>
    </source>
</evidence>
<keyword evidence="2" id="KW-0732">Signal</keyword>
<proteinExistence type="predicted"/>
<dbReference type="RefSeq" id="WP_193114690.1">
    <property type="nucleotide sequence ID" value="NZ_CP041165.1"/>
</dbReference>
<evidence type="ECO:0000259" key="4">
    <source>
        <dbReference type="Pfam" id="PF03968"/>
    </source>
</evidence>
<dbReference type="PANTHER" id="PTHR36504">
    <property type="entry name" value="LIPOPOLYSACCHARIDE EXPORT SYSTEM PROTEIN LPTA"/>
    <property type="match status" value="1"/>
</dbReference>
<dbReference type="InterPro" id="IPR052037">
    <property type="entry name" value="LPS_export_LptA"/>
</dbReference>
<dbReference type="Gene3D" id="2.60.450.10">
    <property type="entry name" value="Lipopolysaccharide (LPS) transport protein A like domain"/>
    <property type="match status" value="1"/>
</dbReference>
<dbReference type="GO" id="GO:0009279">
    <property type="term" value="C:cell outer membrane"/>
    <property type="evidence" value="ECO:0007669"/>
    <property type="project" value="TreeGrafter"/>
</dbReference>
<keyword evidence="1" id="KW-0813">Transport</keyword>
<sequence>MRYIIFFTLLIQTFLNAEELQIKAKSFYADEKAGFSVFEGSVNIVKGYDELNASKVTVYIDKEKSPTKFIAEGDVSFKVKTKDDVKYEGIAQKAIYLPNKKEYNFYKNVHLKQLGDKKEIKGDEVVLNISDNKAYAKGADKEPVIMIFEFKEETKEENK</sequence>
<dbReference type="AlphaFoldDB" id="A0A7M1AV04"/>
<gene>
    <name evidence="5" type="primary">lptA</name>
    <name evidence="5" type="ORF">FJR03_05750</name>
</gene>
<evidence type="ECO:0000313" key="5">
    <source>
        <dbReference type="EMBL" id="QOP41271.1"/>
    </source>
</evidence>
<keyword evidence="6" id="KW-1185">Reference proteome</keyword>
<reference evidence="5 6" key="1">
    <citation type="submission" date="2019-06" db="EMBL/GenBank/DDBJ databases">
        <title>Sulfurimonas gotlandica sp. nov., a chemoautotrophic and psychrotolerant epsilonproteobacterium isolated from a pelagic redoxcline, and an emended description of the genus Sulfurimonas.</title>
        <authorList>
            <person name="Wang S."/>
            <person name="Jiang L."/>
            <person name="Shao Z."/>
        </authorList>
    </citation>
    <scope>NUCLEOTIDE SEQUENCE [LARGE SCALE GENOMIC DNA]</scope>
    <source>
        <strain evidence="5 6">B2</strain>
    </source>
</reference>
<dbReference type="NCBIfam" id="TIGR03002">
    <property type="entry name" value="outer_YhbN_LptA"/>
    <property type="match status" value="1"/>
</dbReference>
<dbReference type="Pfam" id="PF03968">
    <property type="entry name" value="LptD_N"/>
    <property type="match status" value="1"/>
</dbReference>
<dbReference type="EMBL" id="CP041165">
    <property type="protein sequence ID" value="QOP41271.1"/>
    <property type="molecule type" value="Genomic_DNA"/>
</dbReference>
<keyword evidence="3" id="KW-0574">Periplasm</keyword>
<dbReference type="InterPro" id="IPR005653">
    <property type="entry name" value="OstA-like_N"/>
</dbReference>
<feature type="domain" description="Organic solvent tolerance-like N-terminal" evidence="4">
    <location>
        <begin position="21"/>
        <end position="132"/>
    </location>
</feature>
<dbReference type="GO" id="GO:0001530">
    <property type="term" value="F:lipopolysaccharide binding"/>
    <property type="evidence" value="ECO:0007669"/>
    <property type="project" value="InterPro"/>
</dbReference>
<protein>
    <submittedName>
        <fullName evidence="5">Lipopolysaccharide transport periplasmic protein LptA</fullName>
    </submittedName>
</protein>
<evidence type="ECO:0000256" key="1">
    <source>
        <dbReference type="ARBA" id="ARBA00022448"/>
    </source>
</evidence>
<dbReference type="InterPro" id="IPR014340">
    <property type="entry name" value="LptA"/>
</dbReference>
<dbReference type="GO" id="GO:0030288">
    <property type="term" value="C:outer membrane-bounded periplasmic space"/>
    <property type="evidence" value="ECO:0007669"/>
    <property type="project" value="TreeGrafter"/>
</dbReference>
<dbReference type="GO" id="GO:0017089">
    <property type="term" value="F:glycolipid transfer activity"/>
    <property type="evidence" value="ECO:0007669"/>
    <property type="project" value="TreeGrafter"/>
</dbReference>
<accession>A0A7M1AV04</accession>